<evidence type="ECO:0000259" key="5">
    <source>
        <dbReference type="PROSITE" id="PS50893"/>
    </source>
</evidence>
<comment type="caution">
    <text evidence="6">The sequence shown here is derived from an EMBL/GenBank/DDBJ whole genome shotgun (WGS) entry which is preliminary data.</text>
</comment>
<accession>A0ABX2A0D3</accession>
<dbReference type="InterPro" id="IPR027417">
    <property type="entry name" value="P-loop_NTPase"/>
</dbReference>
<evidence type="ECO:0000256" key="1">
    <source>
        <dbReference type="ARBA" id="ARBA00005417"/>
    </source>
</evidence>
<evidence type="ECO:0000313" key="7">
    <source>
        <dbReference type="Proteomes" id="UP000757540"/>
    </source>
</evidence>
<dbReference type="PANTHER" id="PTHR43776">
    <property type="entry name" value="TRANSPORT ATP-BINDING PROTEIN"/>
    <property type="match status" value="1"/>
</dbReference>
<sequence>MSTHADTTPILRADGLAAGYGGADVVHGIDLALATGDAPVGIIGPSGAGKSTIVRALTGAVKPTAGRVTWNGRTVTRIGLRDKKAFRTQVRRVAQEGIGGVEPRTTVDRVVAKALSDARKAGRPSGSTVEELLEDVALEPRFAPRQVGTLSGGEKQRVALAMALATRPDALLLDEPLTAVDPAMRGEVVRRLGDAAASLGTAVLLVTHDLELVERLCPTVHVLAEGTFVASGPLSTVLAESTHPSVRELAEAAPQAVQRFL</sequence>
<dbReference type="Pfam" id="PF00005">
    <property type="entry name" value="ABC_tran"/>
    <property type="match status" value="1"/>
</dbReference>
<evidence type="ECO:0000313" key="6">
    <source>
        <dbReference type="EMBL" id="NOV96026.1"/>
    </source>
</evidence>
<reference evidence="6 7" key="1">
    <citation type="submission" date="2020-05" db="EMBL/GenBank/DDBJ databases">
        <title>Genomic Encyclopedia of Type Strains, Phase III (KMG-III): the genomes of soil and plant-associated and newly described type strains.</title>
        <authorList>
            <person name="Whitman W."/>
        </authorList>
    </citation>
    <scope>NUCLEOTIDE SEQUENCE [LARGE SCALE GENOMIC DNA]</scope>
    <source>
        <strain evidence="6 7">KCTC 19046</strain>
    </source>
</reference>
<dbReference type="RefSeq" id="WP_171782266.1">
    <property type="nucleotide sequence ID" value="NZ_BAAAML010000002.1"/>
</dbReference>
<protein>
    <submittedName>
        <fullName evidence="6">ABC-type glutathione transport system ATPase component</fullName>
    </submittedName>
</protein>
<evidence type="ECO:0000256" key="4">
    <source>
        <dbReference type="ARBA" id="ARBA00022840"/>
    </source>
</evidence>
<dbReference type="InterPro" id="IPR003593">
    <property type="entry name" value="AAA+_ATPase"/>
</dbReference>
<evidence type="ECO:0000256" key="3">
    <source>
        <dbReference type="ARBA" id="ARBA00022741"/>
    </source>
</evidence>
<name>A0ABX2A0D3_9MICO</name>
<organism evidence="6 7">
    <name type="scientific">Isoptericola halotolerans</name>
    <dbReference type="NCBI Taxonomy" id="300560"/>
    <lineage>
        <taxon>Bacteria</taxon>
        <taxon>Bacillati</taxon>
        <taxon>Actinomycetota</taxon>
        <taxon>Actinomycetes</taxon>
        <taxon>Micrococcales</taxon>
        <taxon>Promicromonosporaceae</taxon>
        <taxon>Isoptericola</taxon>
    </lineage>
</organism>
<feature type="domain" description="ABC transporter" evidence="5">
    <location>
        <begin position="11"/>
        <end position="250"/>
    </location>
</feature>
<dbReference type="InterPro" id="IPR050319">
    <property type="entry name" value="ABC_transp_ATP-bind"/>
</dbReference>
<gene>
    <name evidence="6" type="ORF">HDG69_000579</name>
</gene>
<dbReference type="Proteomes" id="UP000757540">
    <property type="component" value="Unassembled WGS sequence"/>
</dbReference>
<dbReference type="InterPro" id="IPR003439">
    <property type="entry name" value="ABC_transporter-like_ATP-bd"/>
</dbReference>
<dbReference type="SUPFAM" id="SSF52540">
    <property type="entry name" value="P-loop containing nucleoside triphosphate hydrolases"/>
    <property type="match status" value="1"/>
</dbReference>
<dbReference type="EMBL" id="JABEZU010000001">
    <property type="protein sequence ID" value="NOV96026.1"/>
    <property type="molecule type" value="Genomic_DNA"/>
</dbReference>
<dbReference type="Gene3D" id="3.40.50.300">
    <property type="entry name" value="P-loop containing nucleotide triphosphate hydrolases"/>
    <property type="match status" value="1"/>
</dbReference>
<comment type="similarity">
    <text evidence="1">Belongs to the ABC transporter superfamily.</text>
</comment>
<keyword evidence="3" id="KW-0547">Nucleotide-binding</keyword>
<dbReference type="PANTHER" id="PTHR43776:SF7">
    <property type="entry name" value="D,D-DIPEPTIDE TRANSPORT ATP-BINDING PROTEIN DDPF-RELATED"/>
    <property type="match status" value="1"/>
</dbReference>
<keyword evidence="7" id="KW-1185">Reference proteome</keyword>
<dbReference type="PROSITE" id="PS50893">
    <property type="entry name" value="ABC_TRANSPORTER_2"/>
    <property type="match status" value="1"/>
</dbReference>
<dbReference type="SMART" id="SM00382">
    <property type="entry name" value="AAA"/>
    <property type="match status" value="1"/>
</dbReference>
<dbReference type="PROSITE" id="PS00211">
    <property type="entry name" value="ABC_TRANSPORTER_1"/>
    <property type="match status" value="1"/>
</dbReference>
<keyword evidence="2" id="KW-0813">Transport</keyword>
<keyword evidence="4" id="KW-0067">ATP-binding</keyword>
<dbReference type="InterPro" id="IPR017871">
    <property type="entry name" value="ABC_transporter-like_CS"/>
</dbReference>
<evidence type="ECO:0000256" key="2">
    <source>
        <dbReference type="ARBA" id="ARBA00022448"/>
    </source>
</evidence>
<proteinExistence type="inferred from homology"/>